<organism evidence="1 2">
    <name type="scientific">Prevotella multiformis DSM 16608</name>
    <dbReference type="NCBI Taxonomy" id="888743"/>
    <lineage>
        <taxon>Bacteria</taxon>
        <taxon>Pseudomonadati</taxon>
        <taxon>Bacteroidota</taxon>
        <taxon>Bacteroidia</taxon>
        <taxon>Bacteroidales</taxon>
        <taxon>Prevotellaceae</taxon>
        <taxon>Prevotella</taxon>
    </lineage>
</organism>
<dbReference type="OrthoDB" id="1148709at2"/>
<dbReference type="STRING" id="888743.HMPREF9141_0187"/>
<dbReference type="InterPro" id="IPR001544">
    <property type="entry name" value="Aminotrans_IV"/>
</dbReference>
<dbReference type="Gene3D" id="3.20.10.10">
    <property type="entry name" value="D-amino Acid Aminotransferase, subunit A, domain 2"/>
    <property type="match status" value="1"/>
</dbReference>
<dbReference type="EMBL" id="AEWX01000001">
    <property type="protein sequence ID" value="EGC21437.1"/>
    <property type="molecule type" value="Genomic_DNA"/>
</dbReference>
<dbReference type="InterPro" id="IPR043132">
    <property type="entry name" value="BCAT-like_C"/>
</dbReference>
<dbReference type="GO" id="GO:0003824">
    <property type="term" value="F:catalytic activity"/>
    <property type="evidence" value="ECO:0007669"/>
    <property type="project" value="InterPro"/>
</dbReference>
<accession>F0F3M1</accession>
<gene>
    <name evidence="1" type="ORF">HMPREF9141_0187</name>
</gene>
<dbReference type="InterPro" id="IPR043131">
    <property type="entry name" value="BCAT-like_N"/>
</dbReference>
<dbReference type="AlphaFoldDB" id="F0F3M1"/>
<dbReference type="Pfam" id="PF01063">
    <property type="entry name" value="Aminotran_4"/>
    <property type="match status" value="1"/>
</dbReference>
<comment type="caution">
    <text evidence="1">The sequence shown here is derived from an EMBL/GenBank/DDBJ whole genome shotgun (WGS) entry which is preliminary data.</text>
</comment>
<dbReference type="Gene3D" id="3.30.470.10">
    <property type="match status" value="1"/>
</dbReference>
<evidence type="ECO:0008006" key="3">
    <source>
        <dbReference type="Google" id="ProtNLM"/>
    </source>
</evidence>
<dbReference type="RefSeq" id="WP_007367729.1">
    <property type="nucleotide sequence ID" value="NZ_GL872283.1"/>
</dbReference>
<dbReference type="eggNOG" id="COG0115">
    <property type="taxonomic scope" value="Bacteria"/>
</dbReference>
<proteinExistence type="predicted"/>
<protein>
    <recommendedName>
        <fullName evidence="3">Aminodeoxychorismate lyase</fullName>
    </recommendedName>
</protein>
<evidence type="ECO:0000313" key="1">
    <source>
        <dbReference type="EMBL" id="EGC21437.1"/>
    </source>
</evidence>
<sequence length="201" mass="23184">MCRYIETIRVVDGHVCNLAYHEQRMNRTRREVLGMMDRLRIADLLESVSLPMGCSKLRFVYDREGIHDLTCTPYAPRQINSLRLVCDNGISYPYKAEDRSVLDRLKKRQGDCDEILIVRNGHLTDTSYSNIVLYDGRQWFTPSTPLLCGTMRQSLLDSGRIREREINVADLTHYQQISLINAMIPLGEVVLPVSRIEPLEV</sequence>
<dbReference type="InterPro" id="IPR036038">
    <property type="entry name" value="Aminotransferase-like"/>
</dbReference>
<reference evidence="1 2" key="1">
    <citation type="submission" date="2011-01" db="EMBL/GenBank/DDBJ databases">
        <authorList>
            <person name="Muzny D."/>
            <person name="Qin X."/>
            <person name="Deng J."/>
            <person name="Jiang H."/>
            <person name="Liu Y."/>
            <person name="Qu J."/>
            <person name="Song X.-Z."/>
            <person name="Zhang L."/>
            <person name="Thornton R."/>
            <person name="Coyle M."/>
            <person name="Francisco L."/>
            <person name="Jackson L."/>
            <person name="Javaid M."/>
            <person name="Korchina V."/>
            <person name="Kovar C."/>
            <person name="Mata R."/>
            <person name="Mathew T."/>
            <person name="Ngo R."/>
            <person name="Nguyen L."/>
            <person name="Nguyen N."/>
            <person name="Okwuonu G."/>
            <person name="Ongeri F."/>
            <person name="Pham C."/>
            <person name="Simmons D."/>
            <person name="Wilczek-Boney K."/>
            <person name="Hale W."/>
            <person name="Jakkamsetti A."/>
            <person name="Pham P."/>
            <person name="Ruth R."/>
            <person name="San Lucas F."/>
            <person name="Warren J."/>
            <person name="Zhang J."/>
            <person name="Zhao Z."/>
            <person name="Zhou C."/>
            <person name="Zhu D."/>
            <person name="Lee S."/>
            <person name="Bess C."/>
            <person name="Blankenburg K."/>
            <person name="Forbes L."/>
            <person name="Fu Q."/>
            <person name="Gubbala S."/>
            <person name="Hirani K."/>
            <person name="Jayaseelan J.C."/>
            <person name="Lara F."/>
            <person name="Munidasa M."/>
            <person name="Palculict T."/>
            <person name="Patil S."/>
            <person name="Pu L.-L."/>
            <person name="Saada N."/>
            <person name="Tang L."/>
            <person name="Weissenberger G."/>
            <person name="Zhu Y."/>
            <person name="Hemphill L."/>
            <person name="Shang Y."/>
            <person name="Youmans B."/>
            <person name="Ayvaz T."/>
            <person name="Ross M."/>
            <person name="Santibanez J."/>
            <person name="Aqrawi P."/>
            <person name="Gross S."/>
            <person name="Joshi V."/>
            <person name="Fowler G."/>
            <person name="Nazareth L."/>
            <person name="Reid J."/>
            <person name="Worley K."/>
            <person name="Petrosino J."/>
            <person name="Highlander S."/>
            <person name="Gibbs R."/>
        </authorList>
    </citation>
    <scope>NUCLEOTIDE SEQUENCE [LARGE SCALE GENOMIC DNA]</scope>
    <source>
        <strain evidence="1 2">DSM 16608</strain>
    </source>
</reference>
<name>F0F3M1_9BACT</name>
<keyword evidence="2" id="KW-1185">Reference proteome</keyword>
<dbReference type="HOGENOM" id="CLU_114524_0_0_10"/>
<dbReference type="SUPFAM" id="SSF56752">
    <property type="entry name" value="D-aminoacid aminotransferase-like PLP-dependent enzymes"/>
    <property type="match status" value="1"/>
</dbReference>
<evidence type="ECO:0000313" key="2">
    <source>
        <dbReference type="Proteomes" id="UP000005697"/>
    </source>
</evidence>
<dbReference type="Proteomes" id="UP000005697">
    <property type="component" value="Unassembled WGS sequence"/>
</dbReference>